<feature type="region of interest" description="Disordered" evidence="1">
    <location>
        <begin position="31"/>
        <end position="70"/>
    </location>
</feature>
<evidence type="ECO:0000313" key="3">
    <source>
        <dbReference type="Proteomes" id="UP000054653"/>
    </source>
</evidence>
<gene>
    <name evidence="2" type="ORF">T03_17500</name>
</gene>
<reference evidence="2 3" key="1">
    <citation type="submission" date="2015-01" db="EMBL/GenBank/DDBJ databases">
        <title>Evolution of Trichinella species and genotypes.</title>
        <authorList>
            <person name="Korhonen P.K."/>
            <person name="Edoardo P."/>
            <person name="Giuseppe L.R."/>
            <person name="Gasser R.B."/>
        </authorList>
    </citation>
    <scope>NUCLEOTIDE SEQUENCE [LARGE SCALE GENOMIC DNA]</scope>
    <source>
        <strain evidence="2">ISS120</strain>
    </source>
</reference>
<dbReference type="STRING" id="45882.A0A0V1CM83"/>
<protein>
    <submittedName>
        <fullName evidence="2">Uncharacterized protein</fullName>
    </submittedName>
</protein>
<accession>A0A0V1CM83</accession>
<dbReference type="AlphaFoldDB" id="A0A0V1CM83"/>
<name>A0A0V1CM83_TRIBR</name>
<proteinExistence type="predicted"/>
<keyword evidence="3" id="KW-1185">Reference proteome</keyword>
<organism evidence="2 3">
    <name type="scientific">Trichinella britovi</name>
    <name type="common">Parasitic roundworm</name>
    <dbReference type="NCBI Taxonomy" id="45882"/>
    <lineage>
        <taxon>Eukaryota</taxon>
        <taxon>Metazoa</taxon>
        <taxon>Ecdysozoa</taxon>
        <taxon>Nematoda</taxon>
        <taxon>Enoplea</taxon>
        <taxon>Dorylaimia</taxon>
        <taxon>Trichinellida</taxon>
        <taxon>Trichinellidae</taxon>
        <taxon>Trichinella</taxon>
    </lineage>
</organism>
<evidence type="ECO:0000256" key="1">
    <source>
        <dbReference type="SAM" id="MobiDB-lite"/>
    </source>
</evidence>
<evidence type="ECO:0000313" key="2">
    <source>
        <dbReference type="EMBL" id="KRY50274.1"/>
    </source>
</evidence>
<dbReference type="Proteomes" id="UP000054653">
    <property type="component" value="Unassembled WGS sequence"/>
</dbReference>
<comment type="caution">
    <text evidence="2">The sequence shown here is derived from an EMBL/GenBank/DDBJ whole genome shotgun (WGS) entry which is preliminary data.</text>
</comment>
<dbReference type="EMBL" id="JYDI01000154">
    <property type="protein sequence ID" value="KRY50274.1"/>
    <property type="molecule type" value="Genomic_DNA"/>
</dbReference>
<sequence length="70" mass="7577">MLPRGTAVSLATHMDGIGMLRVRWPRPLSTRLSPATGLNPASACSEQWNPGSQSPGNDGNPSWTITVRYR</sequence>
<feature type="compositionally biased region" description="Polar residues" evidence="1">
    <location>
        <begin position="42"/>
        <end position="70"/>
    </location>
</feature>